<dbReference type="STRING" id="54.SAMN02745121_07076"/>
<protein>
    <recommendedName>
        <fullName evidence="1">Serine aminopeptidase S33 domain-containing protein</fullName>
    </recommendedName>
</protein>
<dbReference type="GO" id="GO:0052689">
    <property type="term" value="F:carboxylic ester hydrolase activity"/>
    <property type="evidence" value="ECO:0007669"/>
    <property type="project" value="TreeGrafter"/>
</dbReference>
<accession>A0A1I2G6P9</accession>
<organism evidence="2 3">
    <name type="scientific">Nannocystis exedens</name>
    <dbReference type="NCBI Taxonomy" id="54"/>
    <lineage>
        <taxon>Bacteria</taxon>
        <taxon>Pseudomonadati</taxon>
        <taxon>Myxococcota</taxon>
        <taxon>Polyangia</taxon>
        <taxon>Nannocystales</taxon>
        <taxon>Nannocystaceae</taxon>
        <taxon>Nannocystis</taxon>
    </lineage>
</organism>
<dbReference type="Proteomes" id="UP000199400">
    <property type="component" value="Unassembled WGS sequence"/>
</dbReference>
<reference evidence="3" key="1">
    <citation type="submission" date="2016-10" db="EMBL/GenBank/DDBJ databases">
        <authorList>
            <person name="Varghese N."/>
            <person name="Submissions S."/>
        </authorList>
    </citation>
    <scope>NUCLEOTIDE SEQUENCE [LARGE SCALE GENOMIC DNA]</scope>
    <source>
        <strain evidence="3">ATCC 25963</strain>
    </source>
</reference>
<dbReference type="AlphaFoldDB" id="A0A1I2G6P9"/>
<dbReference type="PANTHER" id="PTHR43265:SF1">
    <property type="entry name" value="ESTERASE ESTD"/>
    <property type="match status" value="1"/>
</dbReference>
<dbReference type="Gene3D" id="3.40.50.1820">
    <property type="entry name" value="alpha/beta hydrolase"/>
    <property type="match status" value="1"/>
</dbReference>
<dbReference type="PANTHER" id="PTHR43265">
    <property type="entry name" value="ESTERASE ESTD"/>
    <property type="match status" value="1"/>
</dbReference>
<proteinExistence type="predicted"/>
<dbReference type="EMBL" id="FOMX01000030">
    <property type="protein sequence ID" value="SFF12819.1"/>
    <property type="molecule type" value="Genomic_DNA"/>
</dbReference>
<dbReference type="Pfam" id="PF12146">
    <property type="entry name" value="Hydrolase_4"/>
    <property type="match status" value="1"/>
</dbReference>
<dbReference type="InterPro" id="IPR053145">
    <property type="entry name" value="AB_hydrolase_Est10"/>
</dbReference>
<dbReference type="InterPro" id="IPR022742">
    <property type="entry name" value="Hydrolase_4"/>
</dbReference>
<gene>
    <name evidence="2" type="ORF">SAMN02745121_07076</name>
</gene>
<evidence type="ECO:0000259" key="1">
    <source>
        <dbReference type="Pfam" id="PF12146"/>
    </source>
</evidence>
<sequence length="332" mass="34818">MRDIPFVFSGPVGRLAGTLSTPEDDGPWPAVILASGSGAHDRDESVCGHKPFLVLSEHLTRRGSAVLRFDDRGVGESAGDPAATTFDDAVEDLSSAFDALVRHAGVDPKRITLCGHSEGGLTALAVAARRAVHAVVMLATPIEPIEGLLHGQARRISLEMGATEAQIAHERAMNERVFSLARAGADDALIQAEIARALERWPGLPAASPGAIAENAAAMTSVVASPAYRSLLRQRPERLLAAVTCPVLALFGGLDSQVPAPANTAAFLASKAPHACSEARVFDRLNHLFQAARTGSIEEYERLDPGPAVEVVDALCAWLGRLEAAGRPCPAG</sequence>
<evidence type="ECO:0000313" key="2">
    <source>
        <dbReference type="EMBL" id="SFF12819.1"/>
    </source>
</evidence>
<name>A0A1I2G6P9_9BACT</name>
<feature type="domain" description="Serine aminopeptidase S33" evidence="1">
    <location>
        <begin position="55"/>
        <end position="146"/>
    </location>
</feature>
<dbReference type="InterPro" id="IPR029058">
    <property type="entry name" value="AB_hydrolase_fold"/>
</dbReference>
<evidence type="ECO:0000313" key="3">
    <source>
        <dbReference type="Proteomes" id="UP000199400"/>
    </source>
</evidence>
<keyword evidence="3" id="KW-1185">Reference proteome</keyword>
<dbReference type="SUPFAM" id="SSF53474">
    <property type="entry name" value="alpha/beta-Hydrolases"/>
    <property type="match status" value="1"/>
</dbReference>